<evidence type="ECO:0000313" key="2">
    <source>
        <dbReference type="EMBL" id="KGF45848.1"/>
    </source>
</evidence>
<dbReference type="SUPFAM" id="SSF50969">
    <property type="entry name" value="YVTN repeat-like/Quinoprotein amine dehydrogenase"/>
    <property type="match status" value="1"/>
</dbReference>
<evidence type="ECO:0000313" key="3">
    <source>
        <dbReference type="Proteomes" id="UP000029578"/>
    </source>
</evidence>
<keyword evidence="1" id="KW-0732">Signal</keyword>
<gene>
    <name evidence="2" type="ORF">HMPREF0661_09370</name>
</gene>
<sequence length="478" mass="52777">MIKKYLYLLLALPLVALSFQSCIKDESYGPSGNSSKLSLAQDLQEKYTLNRWDTLKISPNVVQTNEQKKVDYEWEVNGKVVSTEASLKYVCKDFGSFPCRLKVSNGDNIQYYEFGLNVQYSYVDGLYILASNSGKTIVSYLPEEGSTKTFDLDVLQKNNPSIDFTGEPKGIDYALARDNKTPLLFVAVGSPSTIYEFDGNLMNMRFTTNSTGDVTYLRKSALTYPKSMLTMVNHVPNRLTLSETTPFNLGNSIKDALGSDISLADAATAWKQQDLRYVQGYVMFDNAEGRLVAQKVQATGKVPVELLKGKFTGETLVGMGPVDNERNIVLLTWNATSSKFKCYYIFPGFYPSTATKVETAVVKDEAVVPATAGLTTQSVVRVSAEKNLVYYSAGNKLYAYNVLSGGNFPQSALTTFGDASETIADMLILEGSNKLYVATNAASGQLVGSIYCFDMNENKLLWAKKNITGHIKSITYRQ</sequence>
<proteinExistence type="predicted"/>
<dbReference type="Proteomes" id="UP000029578">
    <property type="component" value="Unassembled WGS sequence"/>
</dbReference>
<feature type="signal peptide" evidence="1">
    <location>
        <begin position="1"/>
        <end position="23"/>
    </location>
</feature>
<name>A0A096AFG9_9BACT</name>
<dbReference type="EMBL" id="JRNS01000443">
    <property type="protein sequence ID" value="KGF45848.1"/>
    <property type="molecule type" value="Genomic_DNA"/>
</dbReference>
<dbReference type="Pfam" id="PF16407">
    <property type="entry name" value="PKD_2"/>
    <property type="match status" value="1"/>
</dbReference>
<dbReference type="AlphaFoldDB" id="A0A096AFG9"/>
<evidence type="ECO:0008006" key="4">
    <source>
        <dbReference type="Google" id="ProtNLM"/>
    </source>
</evidence>
<accession>A0A096AFG9</accession>
<feature type="chain" id="PRO_5001924591" description="Bacteroidetes PKD-like domain-containing protein" evidence="1">
    <location>
        <begin position="24"/>
        <end position="478"/>
    </location>
</feature>
<organism evidence="2 3">
    <name type="scientific">Prevotella melaninogenica DNF00666</name>
    <dbReference type="NCBI Taxonomy" id="1401073"/>
    <lineage>
        <taxon>Bacteria</taxon>
        <taxon>Pseudomonadati</taxon>
        <taxon>Bacteroidota</taxon>
        <taxon>Bacteroidia</taxon>
        <taxon>Bacteroidales</taxon>
        <taxon>Prevotellaceae</taxon>
        <taxon>Prevotella</taxon>
    </lineage>
</organism>
<comment type="caution">
    <text evidence="2">The sequence shown here is derived from an EMBL/GenBank/DDBJ whole genome shotgun (WGS) entry which is preliminary data.</text>
</comment>
<reference evidence="2 3" key="1">
    <citation type="submission" date="2014-07" db="EMBL/GenBank/DDBJ databases">
        <authorList>
            <person name="McCorrison J."/>
            <person name="Sanka R."/>
            <person name="Torralba M."/>
            <person name="Gillis M."/>
            <person name="Haft D.H."/>
            <person name="Methe B."/>
            <person name="Sutton G."/>
            <person name="Nelson K.E."/>
        </authorList>
    </citation>
    <scope>NUCLEOTIDE SEQUENCE [LARGE SCALE GENOMIC DNA]</scope>
    <source>
        <strain evidence="2 3">DNF00666</strain>
    </source>
</reference>
<dbReference type="InterPro" id="IPR011044">
    <property type="entry name" value="Quino_amine_DH_bsu"/>
</dbReference>
<dbReference type="InterPro" id="IPR032183">
    <property type="entry name" value="PKD-like"/>
</dbReference>
<dbReference type="RefSeq" id="WP_036865815.1">
    <property type="nucleotide sequence ID" value="NZ_JRNS01000443.1"/>
</dbReference>
<evidence type="ECO:0000256" key="1">
    <source>
        <dbReference type="SAM" id="SignalP"/>
    </source>
</evidence>
<protein>
    <recommendedName>
        <fullName evidence="4">Bacteroidetes PKD-like domain-containing protein</fullName>
    </recommendedName>
</protein>
<dbReference type="PROSITE" id="PS51257">
    <property type="entry name" value="PROKAR_LIPOPROTEIN"/>
    <property type="match status" value="1"/>
</dbReference>